<protein>
    <submittedName>
        <fullName evidence="2">Uncharacterized protein</fullName>
    </submittedName>
</protein>
<dbReference type="Proteomes" id="UP000033710">
    <property type="component" value="Unassembled WGS sequence"/>
</dbReference>
<dbReference type="VEuPathDB" id="FungiDB:SPSK_07942"/>
<dbReference type="EMBL" id="AXCR01000004">
    <property type="protein sequence ID" value="KJR88070.1"/>
    <property type="molecule type" value="Genomic_DNA"/>
</dbReference>
<dbReference type="AlphaFoldDB" id="A0A0F2MGV7"/>
<evidence type="ECO:0000313" key="3">
    <source>
        <dbReference type="Proteomes" id="UP000033710"/>
    </source>
</evidence>
<gene>
    <name evidence="2" type="ORF">SPSK_07942</name>
</gene>
<feature type="compositionally biased region" description="Low complexity" evidence="1">
    <location>
        <begin position="181"/>
        <end position="195"/>
    </location>
</feature>
<accession>A0A0F2MGV7</accession>
<reference evidence="2 3" key="2">
    <citation type="journal article" date="2015" name="Eukaryot. Cell">
        <title>Asexual propagation of a virulent clone complex in a human and feline outbreak of sporotrichosis.</title>
        <authorList>
            <person name="Teixeira Mde M."/>
            <person name="Rodrigues A.M."/>
            <person name="Tsui C.K."/>
            <person name="de Almeida L.G."/>
            <person name="Van Diepeningen A.D."/>
            <person name="van den Ende B.G."/>
            <person name="Fernandes G.F."/>
            <person name="Kano R."/>
            <person name="Hamelin R.C."/>
            <person name="Lopes-Bezerra L.M."/>
            <person name="Vasconcelos A.T."/>
            <person name="de Hoog S."/>
            <person name="de Camargo Z.P."/>
            <person name="Felipe M.S."/>
        </authorList>
    </citation>
    <scope>NUCLEOTIDE SEQUENCE [LARGE SCALE GENOMIC DNA]</scope>
    <source>
        <strain evidence="2 3">1099-18</strain>
    </source>
</reference>
<dbReference type="KEGG" id="ssck:SPSK_07942"/>
<name>A0A0F2MGV7_SPOSC</name>
<proteinExistence type="predicted"/>
<comment type="caution">
    <text evidence="2">The sequence shown here is derived from an EMBL/GenBank/DDBJ whole genome shotgun (WGS) entry which is preliminary data.</text>
</comment>
<evidence type="ECO:0000256" key="1">
    <source>
        <dbReference type="SAM" id="MobiDB-lite"/>
    </source>
</evidence>
<dbReference type="GeneID" id="27669872"/>
<sequence>MSSKCRRVVRYSVTNNVCCPPAVYSYYTCPSYYLYYPPPVVVAYPTVCWTPTAACVARFHAAGACPALVVSGIDWPHGHHCHGCQHYLQDQNTSSSTSPTPAELTSPRIEDVTMSGANGDVRDGSEGTGEPAGTVASGTQTPQSPADEGEGGGSGKVAENVLSTSQASGSKIRSKSRSKTASKSGSKSGSRAGSE</sequence>
<evidence type="ECO:0000313" key="2">
    <source>
        <dbReference type="EMBL" id="KJR88070.1"/>
    </source>
</evidence>
<reference evidence="2 3" key="1">
    <citation type="journal article" date="2014" name="BMC Genomics">
        <title>Comparative genomics of the major fungal agents of human and animal Sporotrichosis: Sporothrix schenckii and Sporothrix brasiliensis.</title>
        <authorList>
            <person name="Teixeira M.M."/>
            <person name="de Almeida L.G."/>
            <person name="Kubitschek-Barreira P."/>
            <person name="Alves F.L."/>
            <person name="Kioshima E.S."/>
            <person name="Abadio A.K."/>
            <person name="Fernandes L."/>
            <person name="Derengowski L.S."/>
            <person name="Ferreira K.S."/>
            <person name="Souza R.C."/>
            <person name="Ruiz J.C."/>
            <person name="de Andrade N.C."/>
            <person name="Paes H.C."/>
            <person name="Nicola A.M."/>
            <person name="Albuquerque P."/>
            <person name="Gerber A.L."/>
            <person name="Martins V.P."/>
            <person name="Peconick L.D."/>
            <person name="Neto A.V."/>
            <person name="Chaucanez C.B."/>
            <person name="Silva P.A."/>
            <person name="Cunha O.L."/>
            <person name="de Oliveira F.F."/>
            <person name="dos Santos T.C."/>
            <person name="Barros A.L."/>
            <person name="Soares M.A."/>
            <person name="de Oliveira L.M."/>
            <person name="Marini M.M."/>
            <person name="Villalobos-Duno H."/>
            <person name="Cunha M.M."/>
            <person name="de Hoog S."/>
            <person name="da Silveira J.F."/>
            <person name="Henrissat B."/>
            <person name="Nino-Vega G.A."/>
            <person name="Cisalpino P.S."/>
            <person name="Mora-Montes H.M."/>
            <person name="Almeida S.R."/>
            <person name="Stajich J.E."/>
            <person name="Lopes-Bezerra L.M."/>
            <person name="Vasconcelos A.T."/>
            <person name="Felipe M.S."/>
        </authorList>
    </citation>
    <scope>NUCLEOTIDE SEQUENCE [LARGE SCALE GENOMIC DNA]</scope>
    <source>
        <strain evidence="2 3">1099-18</strain>
    </source>
</reference>
<organism evidence="2 3">
    <name type="scientific">Sporothrix schenckii 1099-18</name>
    <dbReference type="NCBI Taxonomy" id="1397361"/>
    <lineage>
        <taxon>Eukaryota</taxon>
        <taxon>Fungi</taxon>
        <taxon>Dikarya</taxon>
        <taxon>Ascomycota</taxon>
        <taxon>Pezizomycotina</taxon>
        <taxon>Sordariomycetes</taxon>
        <taxon>Sordariomycetidae</taxon>
        <taxon>Ophiostomatales</taxon>
        <taxon>Ophiostomataceae</taxon>
        <taxon>Sporothrix</taxon>
    </lineage>
</organism>
<feature type="region of interest" description="Disordered" evidence="1">
    <location>
        <begin position="92"/>
        <end position="195"/>
    </location>
</feature>
<dbReference type="RefSeq" id="XP_016590746.1">
    <property type="nucleotide sequence ID" value="XM_016734595.1"/>
</dbReference>